<dbReference type="PROSITE" id="PS50804">
    <property type="entry name" value="SCAN_BOX"/>
    <property type="match status" value="1"/>
</dbReference>
<feature type="domain" description="SCAN box" evidence="2">
    <location>
        <begin position="140"/>
        <end position="218"/>
    </location>
</feature>
<feature type="region of interest" description="Disordered" evidence="1">
    <location>
        <begin position="501"/>
        <end position="534"/>
    </location>
</feature>
<name>A0A5B7FW15_PORTR</name>
<feature type="compositionally biased region" description="Polar residues" evidence="1">
    <location>
        <begin position="243"/>
        <end position="254"/>
    </location>
</feature>
<reference evidence="3 4" key="1">
    <citation type="submission" date="2019-05" db="EMBL/GenBank/DDBJ databases">
        <title>Another draft genome of Portunus trituberculatus and its Hox gene families provides insights of decapod evolution.</title>
        <authorList>
            <person name="Jeong J.-H."/>
            <person name="Song I."/>
            <person name="Kim S."/>
            <person name="Choi T."/>
            <person name="Kim D."/>
            <person name="Ryu S."/>
            <person name="Kim W."/>
        </authorList>
    </citation>
    <scope>NUCLEOTIDE SEQUENCE [LARGE SCALE GENOMIC DNA]</scope>
    <source>
        <tissue evidence="3">Muscle</tissue>
    </source>
</reference>
<organism evidence="3 4">
    <name type="scientific">Portunus trituberculatus</name>
    <name type="common">Swimming crab</name>
    <name type="synonym">Neptunus trituberculatus</name>
    <dbReference type="NCBI Taxonomy" id="210409"/>
    <lineage>
        <taxon>Eukaryota</taxon>
        <taxon>Metazoa</taxon>
        <taxon>Ecdysozoa</taxon>
        <taxon>Arthropoda</taxon>
        <taxon>Crustacea</taxon>
        <taxon>Multicrustacea</taxon>
        <taxon>Malacostraca</taxon>
        <taxon>Eumalacostraca</taxon>
        <taxon>Eucarida</taxon>
        <taxon>Decapoda</taxon>
        <taxon>Pleocyemata</taxon>
        <taxon>Brachyura</taxon>
        <taxon>Eubrachyura</taxon>
        <taxon>Portunoidea</taxon>
        <taxon>Portunidae</taxon>
        <taxon>Portuninae</taxon>
        <taxon>Portunus</taxon>
    </lineage>
</organism>
<comment type="caution">
    <text evidence="3">The sequence shown here is derived from an EMBL/GenBank/DDBJ whole genome shotgun (WGS) entry which is preliminary data.</text>
</comment>
<gene>
    <name evidence="3" type="ORF">E2C01_044582</name>
</gene>
<dbReference type="EMBL" id="VSRR010009711">
    <property type="protein sequence ID" value="MPC50752.1"/>
    <property type="molecule type" value="Genomic_DNA"/>
</dbReference>
<dbReference type="PANTHER" id="PTHR46888">
    <property type="entry name" value="ZINC KNUCKLE DOMAINCONTAINING PROTEIN-RELATED"/>
    <property type="match status" value="1"/>
</dbReference>
<dbReference type="PANTHER" id="PTHR46888:SF13">
    <property type="entry name" value="RIBONUCLEASE H"/>
    <property type="match status" value="1"/>
</dbReference>
<feature type="compositionally biased region" description="Polar residues" evidence="1">
    <location>
        <begin position="501"/>
        <end position="513"/>
    </location>
</feature>
<proteinExistence type="predicted"/>
<feature type="region of interest" description="Disordered" evidence="1">
    <location>
        <begin position="243"/>
        <end position="276"/>
    </location>
</feature>
<dbReference type="SUPFAM" id="SSF47353">
    <property type="entry name" value="Retrovirus capsid dimerization domain-like"/>
    <property type="match status" value="1"/>
</dbReference>
<dbReference type="InterPro" id="IPR003309">
    <property type="entry name" value="SCAN_dom"/>
</dbReference>
<dbReference type="InterPro" id="IPR038269">
    <property type="entry name" value="SCAN_sf"/>
</dbReference>
<evidence type="ECO:0000256" key="1">
    <source>
        <dbReference type="SAM" id="MobiDB-lite"/>
    </source>
</evidence>
<dbReference type="Pfam" id="PF02023">
    <property type="entry name" value="SCAN"/>
    <property type="match status" value="1"/>
</dbReference>
<dbReference type="AlphaFoldDB" id="A0A5B7FW15"/>
<evidence type="ECO:0000259" key="2">
    <source>
        <dbReference type="PROSITE" id="PS50804"/>
    </source>
</evidence>
<dbReference type="Proteomes" id="UP000324222">
    <property type="component" value="Unassembled WGS sequence"/>
</dbReference>
<evidence type="ECO:0000313" key="4">
    <source>
        <dbReference type="Proteomes" id="UP000324222"/>
    </source>
</evidence>
<protein>
    <recommendedName>
        <fullName evidence="2">SCAN box domain-containing protein</fullName>
    </recommendedName>
</protein>
<accession>A0A5B7FW15</accession>
<dbReference type="Gene3D" id="1.10.4020.10">
    <property type="entry name" value="DNA breaking-rejoining enzymes"/>
    <property type="match status" value="1"/>
</dbReference>
<keyword evidence="4" id="KW-1185">Reference proteome</keyword>
<evidence type="ECO:0000313" key="3">
    <source>
        <dbReference type="EMBL" id="MPC50752.1"/>
    </source>
</evidence>
<sequence>MILKDELVVLATHLNSDFFYQTRKLPLANLLKHELFGIICSTTDHRVQDEAASDIGERGFHENPVFIGEAATPFIPNLSAAEYMELEKIKLELEHKKIQLDHKFRMARLQEPSSSSMRQDYDPLKEAILDAYQIRPEAYRQTFRKVHKRSDQTHRQFLYDMNKVFIRWLQSSNVSSFESLKELVMLENFLWKIEPQVASFLREKQVHSLDEAATLADDYVLNQRLNKSMGKYLLRNLISPRLNSNSNPTNTKFVQSPPGALPASPRIESPDQGKYPSPNSFRRCKTCSYCNKIGYVELQCFKKSRDENRRSPVAAMTDITRNEHELTLGDRSDTIACVIHNAITKTVDYETGTNPSLKTYGPFLSRGSVSLGCLEYPVRVLRDTGTSRTLLLNPNPAKCFSNKYIALTGAGGPFSAQLAEVDPKCELHWGEAVIGVVEKLPTPGVDLLLGNDLCGNRVRVDCPVTSVVPLSDSTTEALEMDFPGTFPVCAVTRSLGQVTASPMMQHPGTSSATDDLAVSPADTRPSPTPTETEVPDLSKLFVLDSEVNKASPVLPLDTPQSLVELQEIDECKRFCLCCPRGGCRKGAG</sequence>